<evidence type="ECO:0000313" key="5">
    <source>
        <dbReference type="EMBL" id="TWA70107.1"/>
    </source>
</evidence>
<dbReference type="InterPro" id="IPR018389">
    <property type="entry name" value="DctP_fam"/>
</dbReference>
<dbReference type="PIRSF" id="PIRSF006470">
    <property type="entry name" value="DctB"/>
    <property type="match status" value="1"/>
</dbReference>
<dbReference type="Proteomes" id="UP000316083">
    <property type="component" value="Unassembled WGS sequence"/>
</dbReference>
<dbReference type="NCBIfam" id="TIGR00787">
    <property type="entry name" value="dctP"/>
    <property type="match status" value="1"/>
</dbReference>
<evidence type="ECO:0000256" key="1">
    <source>
        <dbReference type="ARBA" id="ARBA00009023"/>
    </source>
</evidence>
<dbReference type="GO" id="GO:0030288">
    <property type="term" value="C:outer membrane-bounded periplasmic space"/>
    <property type="evidence" value="ECO:0007669"/>
    <property type="project" value="InterPro"/>
</dbReference>
<comment type="caution">
    <text evidence="5">The sequence shown here is derived from an EMBL/GenBank/DDBJ whole genome shotgun (WGS) entry which is preliminary data.</text>
</comment>
<feature type="signal peptide" evidence="4">
    <location>
        <begin position="1"/>
        <end position="27"/>
    </location>
</feature>
<dbReference type="EMBL" id="VITF01000004">
    <property type="protein sequence ID" value="TWA70107.1"/>
    <property type="molecule type" value="Genomic_DNA"/>
</dbReference>
<evidence type="ECO:0000256" key="4">
    <source>
        <dbReference type="SAM" id="SignalP"/>
    </source>
</evidence>
<dbReference type="NCBIfam" id="NF037995">
    <property type="entry name" value="TRAP_S1"/>
    <property type="match status" value="1"/>
</dbReference>
<protein>
    <submittedName>
        <fullName evidence="5">C4-dicarboxylate-binding protein DctP</fullName>
    </submittedName>
</protein>
<feature type="chain" id="PRO_5021723948" evidence="4">
    <location>
        <begin position="28"/>
        <end position="338"/>
    </location>
</feature>
<dbReference type="GO" id="GO:0055085">
    <property type="term" value="P:transmembrane transport"/>
    <property type="evidence" value="ECO:0007669"/>
    <property type="project" value="InterPro"/>
</dbReference>
<proteinExistence type="inferred from homology"/>
<dbReference type="CDD" id="cd13603">
    <property type="entry name" value="PBP2_TRAP_Siap_TeaA_like"/>
    <property type="match status" value="1"/>
</dbReference>
<evidence type="ECO:0000256" key="3">
    <source>
        <dbReference type="ARBA" id="ARBA00022729"/>
    </source>
</evidence>
<comment type="similarity">
    <text evidence="1">Belongs to the bacterial solute-binding protein 7 family.</text>
</comment>
<dbReference type="InterPro" id="IPR038404">
    <property type="entry name" value="TRAP_DctP_sf"/>
</dbReference>
<dbReference type="InterPro" id="IPR004682">
    <property type="entry name" value="TRAP_DctP"/>
</dbReference>
<evidence type="ECO:0000313" key="6">
    <source>
        <dbReference type="Proteomes" id="UP000316083"/>
    </source>
</evidence>
<accession>A0A560BBT2</accession>
<keyword evidence="2" id="KW-0813">Transport</keyword>
<dbReference type="PANTHER" id="PTHR33376">
    <property type="match status" value="1"/>
</dbReference>
<sequence>MRLKGFFFTFTAAVIALASVGHSVGHAAAPTMKIAHVVPSGDPRDLGAIKVKELLAADQRCAINATVYPSAQLGGTTDLIEGMQIGSVEAVVLPASFMVGFEPRIGIFDFPFFWPTKTEDLLKVHKGPAMAKLLKTTEAQGVVSLGVWHTGYKQWTANKPLKQPSDFAGLKARVMPSPVLVEQQKILGLNPVNMPFPETYNALQNRTIDAQENPLVTTFVMKFHEVQSNVTMSNHGNLDQLFMVSKAWWDGLSAECRTAVSEAVDKAADVVVAKTEEMTGQAMTVFKERGVTVTELSDAEYQTLREATLPGLEKFYVAKAGAPGQEILDSFKSELGLK</sequence>
<gene>
    <name evidence="5" type="ORF">FBZ82_104267</name>
</gene>
<reference evidence="5 6" key="1">
    <citation type="submission" date="2019-06" db="EMBL/GenBank/DDBJ databases">
        <title>Genomic Encyclopedia of Type Strains, Phase IV (KMG-V): Genome sequencing to study the core and pangenomes of soil and plant-associated prokaryotes.</title>
        <authorList>
            <person name="Whitman W."/>
        </authorList>
    </citation>
    <scope>NUCLEOTIDE SEQUENCE [LARGE SCALE GENOMIC DNA]</scope>
    <source>
        <strain evidence="5 6">BR 11796</strain>
    </source>
</reference>
<organism evidence="5 6">
    <name type="scientific">Azospirillum brasilense</name>
    <dbReference type="NCBI Taxonomy" id="192"/>
    <lineage>
        <taxon>Bacteria</taxon>
        <taxon>Pseudomonadati</taxon>
        <taxon>Pseudomonadota</taxon>
        <taxon>Alphaproteobacteria</taxon>
        <taxon>Rhodospirillales</taxon>
        <taxon>Azospirillaceae</taxon>
        <taxon>Azospirillum</taxon>
    </lineage>
</organism>
<dbReference type="Gene3D" id="3.40.190.170">
    <property type="entry name" value="Bacterial extracellular solute-binding protein, family 7"/>
    <property type="match status" value="1"/>
</dbReference>
<keyword evidence="3 4" id="KW-0732">Signal</keyword>
<evidence type="ECO:0000256" key="2">
    <source>
        <dbReference type="ARBA" id="ARBA00022448"/>
    </source>
</evidence>
<name>A0A560BBT2_AZOBR</name>
<dbReference type="PANTHER" id="PTHR33376:SF7">
    <property type="entry name" value="C4-DICARBOXYLATE-BINDING PROTEIN DCTB"/>
    <property type="match status" value="1"/>
</dbReference>
<dbReference type="Pfam" id="PF03480">
    <property type="entry name" value="DctP"/>
    <property type="match status" value="1"/>
</dbReference>
<dbReference type="AlphaFoldDB" id="A0A560BBT2"/>
<dbReference type="RefSeq" id="WP_145675503.1">
    <property type="nucleotide sequence ID" value="NZ_VITF01000004.1"/>
</dbReference>